<evidence type="ECO:0000256" key="2">
    <source>
        <dbReference type="SAM" id="SignalP"/>
    </source>
</evidence>
<dbReference type="STRING" id="41688.A0A2N3N6W8"/>
<dbReference type="Proteomes" id="UP000233524">
    <property type="component" value="Unassembled WGS sequence"/>
</dbReference>
<dbReference type="VEuPathDB" id="FungiDB:jhhlp_005461"/>
<dbReference type="AlphaFoldDB" id="A0A2N3N6W8"/>
<dbReference type="PANTHER" id="PTHR34315:SF9">
    <property type="entry name" value="INTRADIOL RING-CLEAVAGE DIOXYGENASES DOMAIN-CONTAINING PROTEIN-RELATED"/>
    <property type="match status" value="1"/>
</dbReference>
<dbReference type="SUPFAM" id="SSF49482">
    <property type="entry name" value="Aromatic compound dioxygenase"/>
    <property type="match status" value="1"/>
</dbReference>
<dbReference type="GO" id="GO:0008199">
    <property type="term" value="F:ferric iron binding"/>
    <property type="evidence" value="ECO:0007669"/>
    <property type="project" value="InterPro"/>
</dbReference>
<reference evidence="4 5" key="1">
    <citation type="journal article" date="2017" name="G3 (Bethesda)">
        <title>First Draft Genome Sequence of the Pathogenic Fungus Lomentospora prolificans (Formerly Scedosporium prolificans).</title>
        <authorList>
            <person name="Luo R."/>
            <person name="Zimin A."/>
            <person name="Workman R."/>
            <person name="Fan Y."/>
            <person name="Pertea G."/>
            <person name="Grossman N."/>
            <person name="Wear M.P."/>
            <person name="Jia B."/>
            <person name="Miller H."/>
            <person name="Casadevall A."/>
            <person name="Timp W."/>
            <person name="Zhang S.X."/>
            <person name="Salzberg S.L."/>
        </authorList>
    </citation>
    <scope>NUCLEOTIDE SEQUENCE [LARGE SCALE GENOMIC DNA]</scope>
    <source>
        <strain evidence="4 5">JHH-5317</strain>
    </source>
</reference>
<feature type="region of interest" description="Disordered" evidence="1">
    <location>
        <begin position="355"/>
        <end position="381"/>
    </location>
</feature>
<dbReference type="Pfam" id="PF00775">
    <property type="entry name" value="Dioxygenase_C"/>
    <property type="match status" value="1"/>
</dbReference>
<evidence type="ECO:0000313" key="4">
    <source>
        <dbReference type="EMBL" id="PKS08185.1"/>
    </source>
</evidence>
<feature type="domain" description="Intradiol ring-cleavage dioxygenases" evidence="3">
    <location>
        <begin position="135"/>
        <end position="225"/>
    </location>
</feature>
<dbReference type="EMBL" id="NLAX01000700">
    <property type="protein sequence ID" value="PKS08185.1"/>
    <property type="molecule type" value="Genomic_DNA"/>
</dbReference>
<evidence type="ECO:0000256" key="1">
    <source>
        <dbReference type="SAM" id="MobiDB-lite"/>
    </source>
</evidence>
<dbReference type="PANTHER" id="PTHR34315">
    <property type="match status" value="1"/>
</dbReference>
<organism evidence="4 5">
    <name type="scientific">Lomentospora prolificans</name>
    <dbReference type="NCBI Taxonomy" id="41688"/>
    <lineage>
        <taxon>Eukaryota</taxon>
        <taxon>Fungi</taxon>
        <taxon>Dikarya</taxon>
        <taxon>Ascomycota</taxon>
        <taxon>Pezizomycotina</taxon>
        <taxon>Sordariomycetes</taxon>
        <taxon>Hypocreomycetidae</taxon>
        <taxon>Microascales</taxon>
        <taxon>Microascaceae</taxon>
        <taxon>Lomentospora</taxon>
    </lineage>
</organism>
<dbReference type="GO" id="GO:0016702">
    <property type="term" value="F:oxidoreductase activity, acting on single donors with incorporation of molecular oxygen, incorporation of two atoms of oxygen"/>
    <property type="evidence" value="ECO:0007669"/>
    <property type="project" value="InterPro"/>
</dbReference>
<evidence type="ECO:0000259" key="3">
    <source>
        <dbReference type="Pfam" id="PF00775"/>
    </source>
</evidence>
<dbReference type="OrthoDB" id="121380at2759"/>
<feature type="chain" id="PRO_5014826886" description="Intradiol ring-cleavage dioxygenases domain-containing protein" evidence="2">
    <location>
        <begin position="20"/>
        <end position="381"/>
    </location>
</feature>
<dbReference type="InterPro" id="IPR000627">
    <property type="entry name" value="Intradiol_dOase_C"/>
</dbReference>
<keyword evidence="5" id="KW-1185">Reference proteome</keyword>
<dbReference type="InterPro" id="IPR015889">
    <property type="entry name" value="Intradiol_dOase_core"/>
</dbReference>
<dbReference type="CDD" id="cd03457">
    <property type="entry name" value="intradiol_dioxygenase_like"/>
    <property type="match status" value="1"/>
</dbReference>
<proteinExistence type="predicted"/>
<sequence length="381" mass="41042">MVAFSRFLGLTLLAGAAVGHPGSSDEGSMSYKQRRAFRTRARRSLNACSDTLHQDQTLKRAAVSRAELFQRHNKRGLTRRDTPTVLATDHSVQVDASVLENPESLDTALFQTETACIVMPEGEIGPFWVKGEHIRDDLIDDEAGVPVYLHAQFIDVNTCKPIPDLYWDVWNANSTGVYSGVQSSMNGNPSDAANLENAALRGIQKTDEDGIASFKTLFPGHYGGRCVHVHIVAHLNAELLPNNTLTGGSVPHIGQFFFDQGLVDEVEKVAPYKDNTAIVTTNAQDHVVNYETADSNSDPFFHYTLLGDTVEEGILAWITVGVDATLDHEAQCGAEVGEDGGKMCEITGNFGIPGGFGPPGGGFPPGGPGAPGRNILPRDEQ</sequence>
<dbReference type="InParanoid" id="A0A2N3N6W8"/>
<dbReference type="Gene3D" id="2.60.130.10">
    <property type="entry name" value="Aromatic compound dioxygenase"/>
    <property type="match status" value="1"/>
</dbReference>
<feature type="signal peptide" evidence="2">
    <location>
        <begin position="1"/>
        <end position="19"/>
    </location>
</feature>
<name>A0A2N3N6W8_9PEZI</name>
<evidence type="ECO:0000313" key="5">
    <source>
        <dbReference type="Proteomes" id="UP000233524"/>
    </source>
</evidence>
<comment type="caution">
    <text evidence="4">The sequence shown here is derived from an EMBL/GenBank/DDBJ whole genome shotgun (WGS) entry which is preliminary data.</text>
</comment>
<accession>A0A2N3N6W8</accession>
<gene>
    <name evidence="4" type="ORF">jhhlp_005461</name>
</gene>
<protein>
    <recommendedName>
        <fullName evidence="3">Intradiol ring-cleavage dioxygenases domain-containing protein</fullName>
    </recommendedName>
</protein>
<keyword evidence="2" id="KW-0732">Signal</keyword>